<dbReference type="Gene3D" id="1.10.10.10">
    <property type="entry name" value="Winged helix-like DNA-binding domain superfamily/Winged helix DNA-binding domain"/>
    <property type="match status" value="1"/>
</dbReference>
<evidence type="ECO:0000259" key="9">
    <source>
        <dbReference type="PROSITE" id="PS50039"/>
    </source>
</evidence>
<protein>
    <submittedName>
        <fullName evidence="10">Fork head domain-containing protein FD4</fullName>
    </submittedName>
</protein>
<evidence type="ECO:0000256" key="5">
    <source>
        <dbReference type="ARBA" id="ARBA00023242"/>
    </source>
</evidence>
<dbReference type="GO" id="GO:0005634">
    <property type="term" value="C:nucleus"/>
    <property type="evidence" value="ECO:0007669"/>
    <property type="project" value="UniProtKB-SubCell"/>
</dbReference>
<reference evidence="10 11" key="1">
    <citation type="journal article" date="2015" name="Nat. Commun.">
        <title>Outbred genome sequencing and CRISPR/Cas9 gene editing in butterflies.</title>
        <authorList>
            <person name="Li X."/>
            <person name="Fan D."/>
            <person name="Zhang W."/>
            <person name="Liu G."/>
            <person name="Zhang L."/>
            <person name="Zhao L."/>
            <person name="Fang X."/>
            <person name="Chen L."/>
            <person name="Dong Y."/>
            <person name="Chen Y."/>
            <person name="Ding Y."/>
            <person name="Zhao R."/>
            <person name="Feng M."/>
            <person name="Zhu Y."/>
            <person name="Feng Y."/>
            <person name="Jiang X."/>
            <person name="Zhu D."/>
            <person name="Xiang H."/>
            <person name="Feng X."/>
            <person name="Li S."/>
            <person name="Wang J."/>
            <person name="Zhang G."/>
            <person name="Kronforst M.R."/>
            <person name="Wang W."/>
        </authorList>
    </citation>
    <scope>NUCLEOTIDE SEQUENCE [LARGE SCALE GENOMIC DNA]</scope>
    <source>
        <strain evidence="10">Ya'a_city_454_Pm</strain>
        <tissue evidence="10">Whole body</tissue>
    </source>
</reference>
<dbReference type="PANTHER" id="PTHR11829:SF377">
    <property type="entry name" value="FORK HEAD DOMAIN-CONTAINING PROTEIN FD4-RELATED"/>
    <property type="match status" value="1"/>
</dbReference>
<evidence type="ECO:0000313" key="11">
    <source>
        <dbReference type="Proteomes" id="UP000053240"/>
    </source>
</evidence>
<feature type="region of interest" description="Disordered" evidence="8">
    <location>
        <begin position="266"/>
        <end position="291"/>
    </location>
</feature>
<dbReference type="InterPro" id="IPR001766">
    <property type="entry name" value="Fork_head_dom"/>
</dbReference>
<feature type="DNA-binding region" description="Fork-head" evidence="7">
    <location>
        <begin position="87"/>
        <end position="181"/>
    </location>
</feature>
<accession>A0A0N0PDE0</accession>
<dbReference type="SMART" id="SM00339">
    <property type="entry name" value="FH"/>
    <property type="match status" value="1"/>
</dbReference>
<feature type="domain" description="Fork-head" evidence="9">
    <location>
        <begin position="87"/>
        <end position="181"/>
    </location>
</feature>
<comment type="subcellular location">
    <subcellularLocation>
        <location evidence="1 7">Nucleus</location>
    </subcellularLocation>
</comment>
<feature type="compositionally biased region" description="Pro residues" evidence="8">
    <location>
        <begin position="274"/>
        <end position="291"/>
    </location>
</feature>
<dbReference type="GO" id="GO:0000981">
    <property type="term" value="F:DNA-binding transcription factor activity, RNA polymerase II-specific"/>
    <property type="evidence" value="ECO:0007669"/>
    <property type="project" value="TreeGrafter"/>
</dbReference>
<dbReference type="EMBL" id="KQ460226">
    <property type="protein sequence ID" value="KPJ16441.1"/>
    <property type="molecule type" value="Genomic_DNA"/>
</dbReference>
<dbReference type="GO" id="GO:0030154">
    <property type="term" value="P:cell differentiation"/>
    <property type="evidence" value="ECO:0007669"/>
    <property type="project" value="TreeGrafter"/>
</dbReference>
<proteinExistence type="predicted"/>
<keyword evidence="2" id="KW-0805">Transcription regulation</keyword>
<evidence type="ECO:0000256" key="1">
    <source>
        <dbReference type="ARBA" id="ARBA00004123"/>
    </source>
</evidence>
<sequence length="335" mass="38096">MPHDWRYADLADMMYARRRQNDKQSRRLAIGENAQGGPTAPPGALRPAPTVRASRHAARDVRPASTRRNQNRDDMPRPTRDSYGDQKPPFSYIALTAMAIWSSPERMLPLSEIYRFITDRFPYYRRNTQRWQNSLRHNLSFNDCFVKVPRRPDRPGKGAYWTLHPQAFDMFENGSLLRRRKRFKLHKGEKDSLNAELAALATFNRAFLARQANAPLPSASLSSGMYAPVTICPRPSPEPIEVPDTSALLPACPRPRRAFTIDALLEPEPNRSSPSPPAQPQPPPPRCPLALPPNPYLVAAQRYHAELLAGLQQSCLPPLWTWRDTSQFSHYTLNS</sequence>
<evidence type="ECO:0000256" key="2">
    <source>
        <dbReference type="ARBA" id="ARBA00023015"/>
    </source>
</evidence>
<dbReference type="GO" id="GO:0000978">
    <property type="term" value="F:RNA polymerase II cis-regulatory region sequence-specific DNA binding"/>
    <property type="evidence" value="ECO:0007669"/>
    <property type="project" value="TreeGrafter"/>
</dbReference>
<dbReference type="InterPro" id="IPR018122">
    <property type="entry name" value="TF_fork_head_CS_1"/>
</dbReference>
<name>A0A0N0PDE0_PAPMA</name>
<gene>
    <name evidence="10" type="ORF">RR48_05520</name>
</gene>
<dbReference type="Pfam" id="PF00250">
    <property type="entry name" value="Forkhead"/>
    <property type="match status" value="1"/>
</dbReference>
<dbReference type="PROSITE" id="PS00658">
    <property type="entry name" value="FORK_HEAD_2"/>
    <property type="match status" value="1"/>
</dbReference>
<keyword evidence="3 7" id="KW-0238">DNA-binding</keyword>
<evidence type="ECO:0000313" key="10">
    <source>
        <dbReference type="EMBL" id="KPJ16441.1"/>
    </source>
</evidence>
<dbReference type="InterPro" id="IPR050211">
    <property type="entry name" value="FOX_domain-containing"/>
</dbReference>
<evidence type="ECO:0000256" key="6">
    <source>
        <dbReference type="ARBA" id="ARBA00060234"/>
    </source>
</evidence>
<keyword evidence="5 7" id="KW-0539">Nucleus</keyword>
<dbReference type="FunFam" id="1.10.10.10:FF:000082">
    <property type="entry name" value="forkhead box protein B2"/>
    <property type="match status" value="1"/>
</dbReference>
<dbReference type="FunCoup" id="A0A0N0PDE0">
    <property type="interactions" value="1"/>
</dbReference>
<evidence type="ECO:0000256" key="4">
    <source>
        <dbReference type="ARBA" id="ARBA00023163"/>
    </source>
</evidence>
<dbReference type="InParanoid" id="A0A0N0PDE0"/>
<dbReference type="AlphaFoldDB" id="A0A0N0PDE0"/>
<dbReference type="InterPro" id="IPR036390">
    <property type="entry name" value="WH_DNA-bd_sf"/>
</dbReference>
<keyword evidence="11" id="KW-1185">Reference proteome</keyword>
<feature type="region of interest" description="Disordered" evidence="8">
    <location>
        <begin position="18"/>
        <end position="87"/>
    </location>
</feature>
<dbReference type="InterPro" id="IPR030456">
    <property type="entry name" value="TF_fork_head_CS_2"/>
</dbReference>
<dbReference type="Proteomes" id="UP000053240">
    <property type="component" value="Unassembled WGS sequence"/>
</dbReference>
<keyword evidence="4" id="KW-0804">Transcription</keyword>
<dbReference type="GO" id="GO:0009653">
    <property type="term" value="P:anatomical structure morphogenesis"/>
    <property type="evidence" value="ECO:0007669"/>
    <property type="project" value="TreeGrafter"/>
</dbReference>
<evidence type="ECO:0000256" key="7">
    <source>
        <dbReference type="PROSITE-ProRule" id="PRU00089"/>
    </source>
</evidence>
<feature type="compositionally biased region" description="Basic and acidic residues" evidence="8">
    <location>
        <begin position="70"/>
        <end position="84"/>
    </location>
</feature>
<dbReference type="PRINTS" id="PR00053">
    <property type="entry name" value="FORKHEAD"/>
</dbReference>
<dbReference type="PANTHER" id="PTHR11829">
    <property type="entry name" value="FORKHEAD BOX PROTEIN"/>
    <property type="match status" value="1"/>
</dbReference>
<comment type="function">
    <text evidence="6">Involved in development during embryogenesis.</text>
</comment>
<dbReference type="PROSITE" id="PS50039">
    <property type="entry name" value="FORK_HEAD_3"/>
    <property type="match status" value="1"/>
</dbReference>
<dbReference type="InterPro" id="IPR036388">
    <property type="entry name" value="WH-like_DNA-bd_sf"/>
</dbReference>
<organism evidence="10 11">
    <name type="scientific">Papilio machaon</name>
    <name type="common">Old World swallowtail butterfly</name>
    <dbReference type="NCBI Taxonomy" id="76193"/>
    <lineage>
        <taxon>Eukaryota</taxon>
        <taxon>Metazoa</taxon>
        <taxon>Ecdysozoa</taxon>
        <taxon>Arthropoda</taxon>
        <taxon>Hexapoda</taxon>
        <taxon>Insecta</taxon>
        <taxon>Pterygota</taxon>
        <taxon>Neoptera</taxon>
        <taxon>Endopterygota</taxon>
        <taxon>Lepidoptera</taxon>
        <taxon>Glossata</taxon>
        <taxon>Ditrysia</taxon>
        <taxon>Papilionoidea</taxon>
        <taxon>Papilionidae</taxon>
        <taxon>Papilioninae</taxon>
        <taxon>Papilio</taxon>
    </lineage>
</organism>
<evidence type="ECO:0000256" key="3">
    <source>
        <dbReference type="ARBA" id="ARBA00023125"/>
    </source>
</evidence>
<dbReference type="SUPFAM" id="SSF46785">
    <property type="entry name" value="Winged helix' DNA-binding domain"/>
    <property type="match status" value="1"/>
</dbReference>
<dbReference type="PROSITE" id="PS00657">
    <property type="entry name" value="FORK_HEAD_1"/>
    <property type="match status" value="1"/>
</dbReference>
<evidence type="ECO:0000256" key="8">
    <source>
        <dbReference type="SAM" id="MobiDB-lite"/>
    </source>
</evidence>